<organism evidence="10 11">
    <name type="scientific">Candidatus Curtissbacteria bacterium GW2011_GWA1_40_16</name>
    <dbReference type="NCBI Taxonomy" id="1618405"/>
    <lineage>
        <taxon>Bacteria</taxon>
        <taxon>Candidatus Curtissiibacteriota</taxon>
    </lineage>
</organism>
<feature type="domain" description="Aminoacyl-transfer RNA synthetases class-II family profile" evidence="9">
    <location>
        <begin position="171"/>
        <end position="478"/>
    </location>
</feature>
<dbReference type="SUPFAM" id="SSF55681">
    <property type="entry name" value="Class II aaRS and biotin synthetases"/>
    <property type="match status" value="1"/>
</dbReference>
<evidence type="ECO:0000256" key="4">
    <source>
        <dbReference type="ARBA" id="ARBA00022840"/>
    </source>
</evidence>
<protein>
    <recommendedName>
        <fullName evidence="7">Lysine--tRNA ligase</fullName>
        <ecNumber evidence="7">6.1.1.6</ecNumber>
    </recommendedName>
    <alternativeName>
        <fullName evidence="7">Lysyl-tRNA synthetase</fullName>
        <shortName evidence="7">LysRS</shortName>
    </alternativeName>
</protein>
<reference evidence="10 11" key="1">
    <citation type="journal article" date="2015" name="Nature">
        <title>rRNA introns, odd ribosomes, and small enigmatic genomes across a large radiation of phyla.</title>
        <authorList>
            <person name="Brown C.T."/>
            <person name="Hug L.A."/>
            <person name="Thomas B.C."/>
            <person name="Sharon I."/>
            <person name="Castelle C.J."/>
            <person name="Singh A."/>
            <person name="Wilkins M.J."/>
            <person name="Williams K.H."/>
            <person name="Banfield J.F."/>
        </authorList>
    </citation>
    <scope>NUCLEOTIDE SEQUENCE [LARGE SCALE GENOMIC DNA]</scope>
</reference>
<comment type="subcellular location">
    <subcellularLocation>
        <location evidence="7">Cytoplasm</location>
    </subcellularLocation>
</comment>
<dbReference type="Gene3D" id="2.40.50.140">
    <property type="entry name" value="Nucleic acid-binding proteins"/>
    <property type="match status" value="1"/>
</dbReference>
<evidence type="ECO:0000259" key="9">
    <source>
        <dbReference type="PROSITE" id="PS50862"/>
    </source>
</evidence>
<dbReference type="GO" id="GO:0005829">
    <property type="term" value="C:cytosol"/>
    <property type="evidence" value="ECO:0007669"/>
    <property type="project" value="TreeGrafter"/>
</dbReference>
<dbReference type="PRINTS" id="PR00982">
    <property type="entry name" value="TRNASYNTHLYS"/>
</dbReference>
<comment type="catalytic activity">
    <reaction evidence="6 7 8">
        <text>tRNA(Lys) + L-lysine + ATP = L-lysyl-tRNA(Lys) + AMP + diphosphate</text>
        <dbReference type="Rhea" id="RHEA:20792"/>
        <dbReference type="Rhea" id="RHEA-COMP:9696"/>
        <dbReference type="Rhea" id="RHEA-COMP:9697"/>
        <dbReference type="ChEBI" id="CHEBI:30616"/>
        <dbReference type="ChEBI" id="CHEBI:32551"/>
        <dbReference type="ChEBI" id="CHEBI:33019"/>
        <dbReference type="ChEBI" id="CHEBI:78442"/>
        <dbReference type="ChEBI" id="CHEBI:78529"/>
        <dbReference type="ChEBI" id="CHEBI:456215"/>
        <dbReference type="EC" id="6.1.1.6"/>
    </reaction>
</comment>
<dbReference type="InterPro" id="IPR018149">
    <property type="entry name" value="Lys-tRNA-synth_II_C"/>
</dbReference>
<comment type="caution">
    <text evidence="7">Lacks conserved residue(s) required for the propagation of feature annotation.</text>
</comment>
<comment type="similarity">
    <text evidence="7">Belongs to the class-II aminoacyl-tRNA synthetase family.</text>
</comment>
<dbReference type="PANTHER" id="PTHR42918">
    <property type="entry name" value="LYSYL-TRNA SYNTHETASE"/>
    <property type="match status" value="1"/>
</dbReference>
<dbReference type="InterPro" id="IPR006195">
    <property type="entry name" value="aa-tRNA-synth_II"/>
</dbReference>
<dbReference type="InterPro" id="IPR002313">
    <property type="entry name" value="Lys-tRNA-ligase_II"/>
</dbReference>
<dbReference type="InterPro" id="IPR004365">
    <property type="entry name" value="NA-bd_OB_tRNA"/>
</dbReference>
<dbReference type="Proteomes" id="UP000034531">
    <property type="component" value="Unassembled WGS sequence"/>
</dbReference>
<dbReference type="GO" id="GO:0005524">
    <property type="term" value="F:ATP binding"/>
    <property type="evidence" value="ECO:0007669"/>
    <property type="project" value="UniProtKB-UniRule"/>
</dbReference>
<comment type="caution">
    <text evidence="10">The sequence shown here is derived from an EMBL/GenBank/DDBJ whole genome shotgun (WGS) entry which is preliminary data.</text>
</comment>
<evidence type="ECO:0000256" key="8">
    <source>
        <dbReference type="RuleBase" id="RU000336"/>
    </source>
</evidence>
<evidence type="ECO:0000313" key="10">
    <source>
        <dbReference type="EMBL" id="KKR51365.1"/>
    </source>
</evidence>
<dbReference type="PATRIC" id="fig|1618405.3.peg.55"/>
<dbReference type="EMBL" id="LBYI01000001">
    <property type="protein sequence ID" value="KKR51365.1"/>
    <property type="molecule type" value="Genomic_DNA"/>
</dbReference>
<keyword evidence="2 7" id="KW-0479">Metal-binding</keyword>
<dbReference type="Pfam" id="PF00152">
    <property type="entry name" value="tRNA-synt_2"/>
    <property type="match status" value="1"/>
</dbReference>
<dbReference type="Gene3D" id="3.30.930.10">
    <property type="entry name" value="Bira Bifunctional Protein, Domain 2"/>
    <property type="match status" value="1"/>
</dbReference>
<dbReference type="PROSITE" id="PS50862">
    <property type="entry name" value="AA_TRNA_LIGASE_II"/>
    <property type="match status" value="1"/>
</dbReference>
<keyword evidence="4 7" id="KW-0067">ATP-binding</keyword>
<comment type="cofactor">
    <cofactor evidence="7 8">
        <name>Mg(2+)</name>
        <dbReference type="ChEBI" id="CHEBI:18420"/>
    </cofactor>
    <text evidence="7 8">Binds 3 Mg(2+) ions per subunit.</text>
</comment>
<dbReference type="GO" id="GO:0000049">
    <property type="term" value="F:tRNA binding"/>
    <property type="evidence" value="ECO:0007669"/>
    <property type="project" value="TreeGrafter"/>
</dbReference>
<dbReference type="GO" id="GO:0000287">
    <property type="term" value="F:magnesium ion binding"/>
    <property type="evidence" value="ECO:0007669"/>
    <property type="project" value="UniProtKB-UniRule"/>
</dbReference>
<dbReference type="GO" id="GO:0006430">
    <property type="term" value="P:lysyl-tRNA aminoacylation"/>
    <property type="evidence" value="ECO:0007669"/>
    <property type="project" value="UniProtKB-UniRule"/>
</dbReference>
<dbReference type="InterPro" id="IPR004364">
    <property type="entry name" value="Aa-tRNA-synt_II"/>
</dbReference>
<feature type="binding site" evidence="7">
    <location>
        <position position="399"/>
    </location>
    <ligand>
        <name>Mg(2+)</name>
        <dbReference type="ChEBI" id="CHEBI:18420"/>
        <label>1</label>
    </ligand>
</feature>
<dbReference type="InterPro" id="IPR044136">
    <property type="entry name" value="Lys-tRNA-ligase_II_N"/>
</dbReference>
<comment type="subunit">
    <text evidence="7">Homodimer.</text>
</comment>
<dbReference type="AlphaFoldDB" id="A0A0G0TW94"/>
<evidence type="ECO:0000256" key="1">
    <source>
        <dbReference type="ARBA" id="ARBA00022598"/>
    </source>
</evidence>
<keyword evidence="5 7" id="KW-0030">Aminoacyl-tRNA synthetase</keyword>
<keyword evidence="3 7" id="KW-0547">Nucleotide-binding</keyword>
<dbReference type="NCBIfam" id="NF001756">
    <property type="entry name" value="PRK00484.1"/>
    <property type="match status" value="1"/>
</dbReference>
<dbReference type="InterPro" id="IPR012340">
    <property type="entry name" value="NA-bd_OB-fold"/>
</dbReference>
<dbReference type="NCBIfam" id="TIGR00499">
    <property type="entry name" value="lysS_bact"/>
    <property type="match status" value="1"/>
</dbReference>
<keyword evidence="1 7" id="KW-0436">Ligase</keyword>
<gene>
    <name evidence="7" type="primary">lysS</name>
    <name evidence="10" type="ORF">UT84_C0001G0050</name>
</gene>
<keyword evidence="7" id="KW-0963">Cytoplasm</keyword>
<dbReference type="SUPFAM" id="SSF50249">
    <property type="entry name" value="Nucleic acid-binding proteins"/>
    <property type="match status" value="1"/>
</dbReference>
<evidence type="ECO:0000256" key="7">
    <source>
        <dbReference type="HAMAP-Rule" id="MF_00252"/>
    </source>
</evidence>
<feature type="binding site" evidence="7">
    <location>
        <position position="399"/>
    </location>
    <ligand>
        <name>Mg(2+)</name>
        <dbReference type="ChEBI" id="CHEBI:18420"/>
        <label>2</label>
    </ligand>
</feature>
<keyword evidence="7 8" id="KW-0460">Magnesium</keyword>
<evidence type="ECO:0000313" key="11">
    <source>
        <dbReference type="Proteomes" id="UP000034531"/>
    </source>
</evidence>
<dbReference type="InterPro" id="IPR045864">
    <property type="entry name" value="aa-tRNA-synth_II/BPL/LPL"/>
</dbReference>
<dbReference type="PANTHER" id="PTHR42918:SF15">
    <property type="entry name" value="LYSINE--TRNA LIGASE, CHLOROPLASTIC_MITOCHONDRIAL"/>
    <property type="match status" value="1"/>
</dbReference>
<evidence type="ECO:0000256" key="6">
    <source>
        <dbReference type="ARBA" id="ARBA00048573"/>
    </source>
</evidence>
<dbReference type="EC" id="6.1.1.6" evidence="7"/>
<evidence type="ECO:0000256" key="3">
    <source>
        <dbReference type="ARBA" id="ARBA00022741"/>
    </source>
</evidence>
<dbReference type="HAMAP" id="MF_00252">
    <property type="entry name" value="Lys_tRNA_synth_class2"/>
    <property type="match status" value="1"/>
</dbReference>
<sequence>MEPIDNLRKIRLQKLEKIKKLKIDPFPAKASKKQTVEECVKSIGKNVQTAGRLVGLRGHGGSTFADLKDESSQIQLFFSKSQLSKVNCQLLDLLDIGDFVEVSGSVDKTQAGQITIFVNNFKLLAKSIRPIPSSFYGLKDIETRLRRRYIDLITNPEAQDLFVKKAKFWTAARNFLIDNNFLEVETPALEAIPGGADATPFTTHHNALDVDYYLRISLELYQKRLLVGGFEKTFEIGKIFRNEGIDAEHLQDYLQMEFYWAYASFEDLIDFIEKYYRFIIKQTLGEETSKNGDTQINWKNDWPKIDYFDSFKDATGTDLAKDPKINDLFKLAEKVGAKPNKKLGAGRLIDMIYKKTIRPKIIQPSLLINHPVLVSPLAKRKEDDPQKVERVQVLAAGTEIGNGWSELNNPIDQQERFEEQQKLRKEGDTEAQMYDRDFVEALEYGMPPAAGFGMSQRFFSVLVDKPIRETVFFPALRPEK</sequence>
<name>A0A0G0TW94_9BACT</name>
<evidence type="ECO:0000256" key="2">
    <source>
        <dbReference type="ARBA" id="ARBA00022723"/>
    </source>
</evidence>
<accession>A0A0G0TW94</accession>
<keyword evidence="7" id="KW-0648">Protein biosynthesis</keyword>
<dbReference type="GO" id="GO:0004824">
    <property type="term" value="F:lysine-tRNA ligase activity"/>
    <property type="evidence" value="ECO:0007669"/>
    <property type="project" value="UniProtKB-UniRule"/>
</dbReference>
<evidence type="ECO:0000256" key="5">
    <source>
        <dbReference type="ARBA" id="ARBA00023146"/>
    </source>
</evidence>
<dbReference type="Pfam" id="PF01336">
    <property type="entry name" value="tRNA_anti-codon"/>
    <property type="match status" value="1"/>
</dbReference>
<dbReference type="CDD" id="cd04322">
    <property type="entry name" value="LysRS_N"/>
    <property type="match status" value="1"/>
</dbReference>
<proteinExistence type="inferred from homology"/>